<dbReference type="InterPro" id="IPR016036">
    <property type="entry name" value="Malonyl_transacylase_ACP-bd"/>
</dbReference>
<dbReference type="Gene3D" id="3.40.366.10">
    <property type="entry name" value="Malonyl-Coenzyme A Acyl Carrier Protein, domain 2"/>
    <property type="match status" value="1"/>
</dbReference>
<keyword evidence="3" id="KW-0012">Acyltransferase</keyword>
<dbReference type="InterPro" id="IPR016035">
    <property type="entry name" value="Acyl_Trfase/lysoPLipase"/>
</dbReference>
<evidence type="ECO:0000313" key="8">
    <source>
        <dbReference type="Proteomes" id="UP000243542"/>
    </source>
</evidence>
<dbReference type="SMART" id="SM00827">
    <property type="entry name" value="PKS_AT"/>
    <property type="match status" value="1"/>
</dbReference>
<dbReference type="InterPro" id="IPR036736">
    <property type="entry name" value="ACP-like_sf"/>
</dbReference>
<dbReference type="SUPFAM" id="SSF52151">
    <property type="entry name" value="FabD/lysophospholipase-like"/>
    <property type="match status" value="1"/>
</dbReference>
<keyword evidence="8" id="KW-1185">Reference proteome</keyword>
<accession>A0A2A9F901</accession>
<dbReference type="SUPFAM" id="SSF55048">
    <property type="entry name" value="Probable ACP-binding domain of malonyl-CoA ACP transacylase"/>
    <property type="match status" value="1"/>
</dbReference>
<protein>
    <recommendedName>
        <fullName evidence="1">[acyl-carrier-protein] S-malonyltransferase</fullName>
        <ecNumber evidence="1">2.3.1.39</ecNumber>
    </recommendedName>
</protein>
<dbReference type="PROSITE" id="PS50075">
    <property type="entry name" value="CARRIER"/>
    <property type="match status" value="1"/>
</dbReference>
<gene>
    <name evidence="7" type="ORF">ATK36_2969</name>
</gene>
<proteinExistence type="predicted"/>
<dbReference type="InterPro" id="IPR009081">
    <property type="entry name" value="PP-bd_ACP"/>
</dbReference>
<dbReference type="EMBL" id="PDJK01000002">
    <property type="protein sequence ID" value="PFG47907.1"/>
    <property type="molecule type" value="Genomic_DNA"/>
</dbReference>
<dbReference type="Pfam" id="PF00698">
    <property type="entry name" value="Acyl_transf_1"/>
    <property type="match status" value="1"/>
</dbReference>
<comment type="catalytic activity">
    <reaction evidence="4">
        <text>holo-[ACP] + malonyl-CoA = malonyl-[ACP] + CoA</text>
        <dbReference type="Rhea" id="RHEA:41792"/>
        <dbReference type="Rhea" id="RHEA-COMP:9623"/>
        <dbReference type="Rhea" id="RHEA-COMP:9685"/>
        <dbReference type="ChEBI" id="CHEBI:57287"/>
        <dbReference type="ChEBI" id="CHEBI:57384"/>
        <dbReference type="ChEBI" id="CHEBI:64479"/>
        <dbReference type="ChEBI" id="CHEBI:78449"/>
        <dbReference type="EC" id="2.3.1.39"/>
    </reaction>
</comment>
<evidence type="ECO:0000256" key="4">
    <source>
        <dbReference type="ARBA" id="ARBA00048462"/>
    </source>
</evidence>
<evidence type="ECO:0000313" key="7">
    <source>
        <dbReference type="EMBL" id="PFG47907.1"/>
    </source>
</evidence>
<dbReference type="SUPFAM" id="SSF47336">
    <property type="entry name" value="ACP-like"/>
    <property type="match status" value="1"/>
</dbReference>
<dbReference type="Gene3D" id="1.10.1200.10">
    <property type="entry name" value="ACP-like"/>
    <property type="match status" value="1"/>
</dbReference>
<evidence type="ECO:0000259" key="6">
    <source>
        <dbReference type="PROSITE" id="PS50075"/>
    </source>
</evidence>
<dbReference type="InterPro" id="IPR014043">
    <property type="entry name" value="Acyl_transferase_dom"/>
</dbReference>
<dbReference type="EC" id="2.3.1.39" evidence="1"/>
<evidence type="ECO:0000256" key="1">
    <source>
        <dbReference type="ARBA" id="ARBA00013258"/>
    </source>
</evidence>
<dbReference type="RefSeq" id="WP_098511924.1">
    <property type="nucleotide sequence ID" value="NZ_JBIAKZ010000024.1"/>
</dbReference>
<feature type="domain" description="Carrier" evidence="6">
    <location>
        <begin position="368"/>
        <end position="448"/>
    </location>
</feature>
<dbReference type="GO" id="GO:0004314">
    <property type="term" value="F:[acyl-carrier-protein] S-malonyltransferase activity"/>
    <property type="evidence" value="ECO:0007669"/>
    <property type="project" value="UniProtKB-EC"/>
</dbReference>
<evidence type="ECO:0000256" key="2">
    <source>
        <dbReference type="ARBA" id="ARBA00022679"/>
    </source>
</evidence>
<sequence>MTSRTAVLFPGLGGYAPGALAKLAADHPAVSQTLAPLDEAAREYGHPALTELLTDPDGPEIEDLARTPTRLHLAAFGIGLSVHAVLRAEGFEGDVVLGQSTGEMTALAAAGCLTPYDATRVLCEREAALSEADSGGGLVAVGAGAERADCLRRAIGDWTLSVALVNAPRQTVLAGREHGLAVVEKLARVVGVQATRLPVPHPHHSPLLAAAARRLAETTSSYQLNAPRLAVYSPILRRYLTHAADVRELIVGQLTGPVYFAEAIRALYGSAEVDWFLEVGARSVLTDLAAQSLPAGVRISAALREPVGLDDLLTAVRNPAAVVPPRRHTGPAPAERPPATSADSEDTVTTAPDQPPVPSGNGAGPAVPARPQLTTELRQLFSGALGYPEDVFTDDAHFEADLGITSVRKTELLVKVLDRYDLPTPTSDIRVRDFSTLPKLVDLIYLLAPRPDQTGA</sequence>
<dbReference type="InterPro" id="IPR050858">
    <property type="entry name" value="Mal-CoA-ACP_Trans/PKS_FabD"/>
</dbReference>
<organism evidence="7 8">
    <name type="scientific">Amycolatopsis sulphurea</name>
    <dbReference type="NCBI Taxonomy" id="76022"/>
    <lineage>
        <taxon>Bacteria</taxon>
        <taxon>Bacillati</taxon>
        <taxon>Actinomycetota</taxon>
        <taxon>Actinomycetes</taxon>
        <taxon>Pseudonocardiales</taxon>
        <taxon>Pseudonocardiaceae</taxon>
        <taxon>Amycolatopsis</taxon>
    </lineage>
</organism>
<name>A0A2A9F901_9PSEU</name>
<reference evidence="7 8" key="1">
    <citation type="submission" date="2017-10" db="EMBL/GenBank/DDBJ databases">
        <title>Sequencing the genomes of 1000 actinobacteria strains.</title>
        <authorList>
            <person name="Klenk H.-P."/>
        </authorList>
    </citation>
    <scope>NUCLEOTIDE SEQUENCE [LARGE SCALE GENOMIC DNA]</scope>
    <source>
        <strain evidence="7 8">DSM 46092</strain>
    </source>
</reference>
<dbReference type="Pfam" id="PF00550">
    <property type="entry name" value="PP-binding"/>
    <property type="match status" value="1"/>
</dbReference>
<dbReference type="InterPro" id="IPR001227">
    <property type="entry name" value="Ac_transferase_dom_sf"/>
</dbReference>
<evidence type="ECO:0000256" key="5">
    <source>
        <dbReference type="SAM" id="MobiDB-lite"/>
    </source>
</evidence>
<keyword evidence="2" id="KW-0808">Transferase</keyword>
<dbReference type="AlphaFoldDB" id="A0A2A9F901"/>
<dbReference type="GO" id="GO:0005829">
    <property type="term" value="C:cytosol"/>
    <property type="evidence" value="ECO:0007669"/>
    <property type="project" value="TreeGrafter"/>
</dbReference>
<dbReference type="PANTHER" id="PTHR42681">
    <property type="entry name" value="MALONYL-COA-ACYL CARRIER PROTEIN TRANSACYLASE, MITOCHONDRIAL"/>
    <property type="match status" value="1"/>
</dbReference>
<dbReference type="PANTHER" id="PTHR42681:SF1">
    <property type="entry name" value="MALONYL-COA-ACYL CARRIER PROTEIN TRANSACYLASE, MITOCHONDRIAL"/>
    <property type="match status" value="1"/>
</dbReference>
<dbReference type="GO" id="GO:0006633">
    <property type="term" value="P:fatty acid biosynthetic process"/>
    <property type="evidence" value="ECO:0007669"/>
    <property type="project" value="TreeGrafter"/>
</dbReference>
<evidence type="ECO:0000256" key="3">
    <source>
        <dbReference type="ARBA" id="ARBA00023315"/>
    </source>
</evidence>
<comment type="caution">
    <text evidence="7">The sequence shown here is derived from an EMBL/GenBank/DDBJ whole genome shotgun (WGS) entry which is preliminary data.</text>
</comment>
<dbReference type="Proteomes" id="UP000243542">
    <property type="component" value="Unassembled WGS sequence"/>
</dbReference>
<feature type="region of interest" description="Disordered" evidence="5">
    <location>
        <begin position="320"/>
        <end position="369"/>
    </location>
</feature>